<dbReference type="SMART" id="SM00564">
    <property type="entry name" value="PQQ"/>
    <property type="match status" value="3"/>
</dbReference>
<dbReference type="InterPro" id="IPR015943">
    <property type="entry name" value="WD40/YVTN_repeat-like_dom_sf"/>
</dbReference>
<proteinExistence type="predicted"/>
<dbReference type="InterPro" id="IPR011047">
    <property type="entry name" value="Quinoprotein_ADH-like_sf"/>
</dbReference>
<dbReference type="Proteomes" id="UP000019753">
    <property type="component" value="Unassembled WGS sequence"/>
</dbReference>
<sequence>AAYAEVPGVSAGLRDPLQETLRVEAGRLLAVDGDTVLVRAPADGPAGLAALDAGSGAVRWSLDPAPPDLAETEGCVVDEVGGLAVCSAGSPQDAVLHLDLRDGALVARTPLPGDVVDWDLLDGDLLVAVREGARLVVVRVTPGLAEGDAPVPRWRVSVPLGGGGDARPLLLDARDGFVTVSGAVGAVVRADDGRLLGAWEPARGYRRVDVLTGPEGFGVWRSPLRGRWFDGDGRPVSDLPGGPVTERVTDGSAPEVVLTLTPLMTAVDLRTGEALWERGDGGYLQPPALPLRLDGMVVLPDGDRLLGVDVRTGDVRWSAPAPTTTQTLFSRPLTDGRRLVVTDLDEEGALVLRAIDLTTGEDAWVVPAPPASLWVYGVGGRGVMQGGGDVVVLG</sequence>
<dbReference type="AlphaFoldDB" id="A0A021VM92"/>
<dbReference type="PANTHER" id="PTHR34512:SF30">
    <property type="entry name" value="OUTER MEMBRANE PROTEIN ASSEMBLY FACTOR BAMB"/>
    <property type="match status" value="1"/>
</dbReference>
<name>A0A021VM92_9CELL</name>
<accession>A0A021VM92</accession>
<evidence type="ECO:0000313" key="3">
    <source>
        <dbReference type="Proteomes" id="UP000019753"/>
    </source>
</evidence>
<dbReference type="PANTHER" id="PTHR34512">
    <property type="entry name" value="CELL SURFACE PROTEIN"/>
    <property type="match status" value="1"/>
</dbReference>
<feature type="non-terminal residue" evidence="2">
    <location>
        <position position="1"/>
    </location>
</feature>
<keyword evidence="3" id="KW-1185">Reference proteome</keyword>
<dbReference type="Pfam" id="PF13360">
    <property type="entry name" value="PQQ_2"/>
    <property type="match status" value="2"/>
</dbReference>
<dbReference type="EMBL" id="AXCW01000298">
    <property type="protein sequence ID" value="EYR62203.1"/>
    <property type="molecule type" value="Genomic_DNA"/>
</dbReference>
<comment type="caution">
    <text evidence="2">The sequence shown here is derived from an EMBL/GenBank/DDBJ whole genome shotgun (WGS) entry which is preliminary data.</text>
</comment>
<feature type="domain" description="Pyrrolo-quinoline quinone repeat" evidence="1">
    <location>
        <begin position="23"/>
        <end position="199"/>
    </location>
</feature>
<feature type="domain" description="Pyrrolo-quinoline quinone repeat" evidence="1">
    <location>
        <begin position="265"/>
        <end position="392"/>
    </location>
</feature>
<dbReference type="OrthoDB" id="4815239at2"/>
<dbReference type="Gene3D" id="2.130.10.10">
    <property type="entry name" value="YVTN repeat-like/Quinoprotein amine dehydrogenase"/>
    <property type="match status" value="2"/>
</dbReference>
<evidence type="ECO:0000313" key="2">
    <source>
        <dbReference type="EMBL" id="EYR62203.1"/>
    </source>
</evidence>
<protein>
    <recommendedName>
        <fullName evidence="1">Pyrrolo-quinoline quinone repeat domain-containing protein</fullName>
    </recommendedName>
</protein>
<dbReference type="InterPro" id="IPR002372">
    <property type="entry name" value="PQQ_rpt_dom"/>
</dbReference>
<dbReference type="RefSeq" id="WP_034228539.1">
    <property type="nucleotide sequence ID" value="NZ_AXCW01000298.1"/>
</dbReference>
<evidence type="ECO:0000259" key="1">
    <source>
        <dbReference type="Pfam" id="PF13360"/>
    </source>
</evidence>
<dbReference type="SUPFAM" id="SSF50998">
    <property type="entry name" value="Quinoprotein alcohol dehydrogenase-like"/>
    <property type="match status" value="1"/>
</dbReference>
<dbReference type="InterPro" id="IPR018391">
    <property type="entry name" value="PQQ_b-propeller_rpt"/>
</dbReference>
<organism evidence="2 3">
    <name type="scientific">Actinotalea ferrariae CF5-4</name>
    <dbReference type="NCBI Taxonomy" id="948458"/>
    <lineage>
        <taxon>Bacteria</taxon>
        <taxon>Bacillati</taxon>
        <taxon>Actinomycetota</taxon>
        <taxon>Actinomycetes</taxon>
        <taxon>Micrococcales</taxon>
        <taxon>Cellulomonadaceae</taxon>
        <taxon>Actinotalea</taxon>
    </lineage>
</organism>
<gene>
    <name evidence="2" type="ORF">N866_10755</name>
</gene>
<reference evidence="2 3" key="1">
    <citation type="submission" date="2014-01" db="EMBL/GenBank/DDBJ databases">
        <title>Actinotalea ferrariae CF5-4.</title>
        <authorList>
            <person name="Chen F."/>
            <person name="Li Y."/>
            <person name="Wang G."/>
        </authorList>
    </citation>
    <scope>NUCLEOTIDE SEQUENCE [LARGE SCALE GENOMIC DNA]</scope>
    <source>
        <strain evidence="2 3">CF5-4</strain>
    </source>
</reference>